<feature type="non-terminal residue" evidence="1">
    <location>
        <position position="41"/>
    </location>
</feature>
<dbReference type="Gene3D" id="3.40.710.10">
    <property type="entry name" value="DD-peptidase/beta-lactamase superfamily"/>
    <property type="match status" value="1"/>
</dbReference>
<protein>
    <submittedName>
        <fullName evidence="1">Uncharacterized protein</fullName>
    </submittedName>
</protein>
<feature type="non-terminal residue" evidence="1">
    <location>
        <position position="1"/>
    </location>
</feature>
<dbReference type="AlphaFoldDB" id="X1HQE9"/>
<sequence length="41" mass="4631">ITSVYWSKNKQGINYGWGDLCLQPHDLAKIGQLLLDGGKWN</sequence>
<name>X1HQE9_9ZZZZ</name>
<gene>
    <name evidence="1" type="ORF">S03H2_27211</name>
</gene>
<proteinExistence type="predicted"/>
<reference evidence="1" key="1">
    <citation type="journal article" date="2014" name="Front. Microbiol.">
        <title>High frequency of phylogenetically diverse reductive dehalogenase-homologous genes in deep subseafloor sedimentary metagenomes.</title>
        <authorList>
            <person name="Kawai M."/>
            <person name="Futagami T."/>
            <person name="Toyoda A."/>
            <person name="Takaki Y."/>
            <person name="Nishi S."/>
            <person name="Hori S."/>
            <person name="Arai W."/>
            <person name="Tsubouchi T."/>
            <person name="Morono Y."/>
            <person name="Uchiyama I."/>
            <person name="Ito T."/>
            <person name="Fujiyama A."/>
            <person name="Inagaki F."/>
            <person name="Takami H."/>
        </authorList>
    </citation>
    <scope>NUCLEOTIDE SEQUENCE</scope>
    <source>
        <strain evidence="1">Expedition CK06-06</strain>
    </source>
</reference>
<evidence type="ECO:0000313" key="1">
    <source>
        <dbReference type="EMBL" id="GAH59295.1"/>
    </source>
</evidence>
<organism evidence="1">
    <name type="scientific">marine sediment metagenome</name>
    <dbReference type="NCBI Taxonomy" id="412755"/>
    <lineage>
        <taxon>unclassified sequences</taxon>
        <taxon>metagenomes</taxon>
        <taxon>ecological metagenomes</taxon>
    </lineage>
</organism>
<comment type="caution">
    <text evidence="1">The sequence shown here is derived from an EMBL/GenBank/DDBJ whole genome shotgun (WGS) entry which is preliminary data.</text>
</comment>
<dbReference type="EMBL" id="BARU01016194">
    <property type="protein sequence ID" value="GAH59295.1"/>
    <property type="molecule type" value="Genomic_DNA"/>
</dbReference>
<accession>X1HQE9</accession>
<dbReference type="SUPFAM" id="SSF56601">
    <property type="entry name" value="beta-lactamase/transpeptidase-like"/>
    <property type="match status" value="1"/>
</dbReference>
<dbReference type="InterPro" id="IPR012338">
    <property type="entry name" value="Beta-lactam/transpept-like"/>
</dbReference>